<feature type="compositionally biased region" description="Polar residues" evidence="1">
    <location>
        <begin position="166"/>
        <end position="186"/>
    </location>
</feature>
<reference evidence="3 4" key="1">
    <citation type="submission" date="2014-07" db="EMBL/GenBank/DDBJ databases">
        <title>Whole Genome Sequence of the Amycolatopsis methanolica 239.</title>
        <authorList>
            <person name="Tang B."/>
        </authorList>
    </citation>
    <scope>NUCLEOTIDE SEQUENCE [LARGE SCALE GENOMIC DNA]</scope>
    <source>
        <strain evidence="3 4">239</strain>
    </source>
</reference>
<dbReference type="PATRIC" id="fig|1068978.7.peg.225"/>
<accession>A0A076MHC7</accession>
<feature type="compositionally biased region" description="Gly residues" evidence="1">
    <location>
        <begin position="190"/>
        <end position="208"/>
    </location>
</feature>
<keyword evidence="2" id="KW-0812">Transmembrane</keyword>
<feature type="transmembrane region" description="Helical" evidence="2">
    <location>
        <begin position="77"/>
        <end position="97"/>
    </location>
</feature>
<dbReference type="Proteomes" id="UP000062973">
    <property type="component" value="Chromosome"/>
</dbReference>
<feature type="compositionally biased region" description="Basic and acidic residues" evidence="1">
    <location>
        <begin position="32"/>
        <end position="55"/>
    </location>
</feature>
<sequence length="208" mass="21761">MSAMTDDGAPGGQQPPEEQPPRGSMRFQDPSTAERREPTLAEQRARRQALEDQARQEAAAEQARAQAEQKAATRRKVLIGSGVTVGLVAVVATWYLAGTGETVNAVCTDSNGTVQPDEYCDDNYATSHGGYYNSATGFWFIPIGGGQYSQYRYNYGGTGTVGQPVSGGTYTKPSGNTTVKTQSGKTVQRGGFGISGKSSGGDGKSGGS</sequence>
<evidence type="ECO:0000313" key="4">
    <source>
        <dbReference type="Proteomes" id="UP000062973"/>
    </source>
</evidence>
<dbReference type="KEGG" id="amq:AMETH_0211"/>
<feature type="region of interest" description="Disordered" evidence="1">
    <location>
        <begin position="1"/>
        <end position="57"/>
    </location>
</feature>
<evidence type="ECO:0000313" key="3">
    <source>
        <dbReference type="EMBL" id="AIJ20303.1"/>
    </source>
</evidence>
<proteinExistence type="predicted"/>
<dbReference type="AlphaFoldDB" id="A0A076MHC7"/>
<keyword evidence="2" id="KW-0472">Membrane</keyword>
<organism evidence="3 4">
    <name type="scientific">Amycolatopsis methanolica 239</name>
    <dbReference type="NCBI Taxonomy" id="1068978"/>
    <lineage>
        <taxon>Bacteria</taxon>
        <taxon>Bacillati</taxon>
        <taxon>Actinomycetota</taxon>
        <taxon>Actinomycetes</taxon>
        <taxon>Pseudonocardiales</taxon>
        <taxon>Pseudonocardiaceae</taxon>
        <taxon>Amycolatopsis</taxon>
        <taxon>Amycolatopsis methanolica group</taxon>
    </lineage>
</organism>
<gene>
    <name evidence="3" type="ORF">AMETH_0211</name>
</gene>
<evidence type="ECO:0000256" key="2">
    <source>
        <dbReference type="SAM" id="Phobius"/>
    </source>
</evidence>
<dbReference type="STRING" id="1068978.AMETH_0211"/>
<keyword evidence="4" id="KW-1185">Reference proteome</keyword>
<dbReference type="EMBL" id="CP009110">
    <property type="protein sequence ID" value="AIJ20303.1"/>
    <property type="molecule type" value="Genomic_DNA"/>
</dbReference>
<protein>
    <submittedName>
        <fullName evidence="3">Uncharacterized protein</fullName>
    </submittedName>
</protein>
<name>A0A076MHC7_AMYME</name>
<dbReference type="eggNOG" id="ENOG5034002">
    <property type="taxonomic scope" value="Bacteria"/>
</dbReference>
<feature type="region of interest" description="Disordered" evidence="1">
    <location>
        <begin position="166"/>
        <end position="208"/>
    </location>
</feature>
<evidence type="ECO:0000256" key="1">
    <source>
        <dbReference type="SAM" id="MobiDB-lite"/>
    </source>
</evidence>
<dbReference type="HOGENOM" id="CLU_077657_1_0_11"/>
<keyword evidence="2" id="KW-1133">Transmembrane helix</keyword>